<protein>
    <submittedName>
        <fullName evidence="2">Uncharacterized protein</fullName>
    </submittedName>
</protein>
<gene>
    <name evidence="2" type="ORF">Q8A67_013505</name>
</gene>
<sequence length="196" mass="21432">MVDKIFAPPRFIRSRGTGARRYYGASVFLVKKANVLNQSRGAGGPHKPPLTPRDDKACPCVLHPVAVQPSPVSSYSCVPRSVPAIEKWTVTGLRRALSNADVYFSWWMNKLEVYNLFASLQPGTPPPRSTPPLKAANTQTMAHSTPYSRPEQTSTLTSASQHHAGPLSHKLPQQREHANATSPDPLKGFPLFPTLA</sequence>
<name>A0AA88TNH4_9TELE</name>
<accession>A0AA88TNH4</accession>
<dbReference type="EMBL" id="JAUYZG010000013">
    <property type="protein sequence ID" value="KAK2890862.1"/>
    <property type="molecule type" value="Genomic_DNA"/>
</dbReference>
<dbReference type="Proteomes" id="UP001187343">
    <property type="component" value="Unassembled WGS sequence"/>
</dbReference>
<evidence type="ECO:0000313" key="2">
    <source>
        <dbReference type="EMBL" id="KAK2890862.1"/>
    </source>
</evidence>
<evidence type="ECO:0000313" key="3">
    <source>
        <dbReference type="Proteomes" id="UP001187343"/>
    </source>
</evidence>
<organism evidence="2 3">
    <name type="scientific">Cirrhinus molitorella</name>
    <name type="common">mud carp</name>
    <dbReference type="NCBI Taxonomy" id="172907"/>
    <lineage>
        <taxon>Eukaryota</taxon>
        <taxon>Metazoa</taxon>
        <taxon>Chordata</taxon>
        <taxon>Craniata</taxon>
        <taxon>Vertebrata</taxon>
        <taxon>Euteleostomi</taxon>
        <taxon>Actinopterygii</taxon>
        <taxon>Neopterygii</taxon>
        <taxon>Teleostei</taxon>
        <taxon>Ostariophysi</taxon>
        <taxon>Cypriniformes</taxon>
        <taxon>Cyprinidae</taxon>
        <taxon>Labeoninae</taxon>
        <taxon>Labeonini</taxon>
        <taxon>Cirrhinus</taxon>
    </lineage>
</organism>
<dbReference type="AlphaFoldDB" id="A0AA88TNH4"/>
<feature type="region of interest" description="Disordered" evidence="1">
    <location>
        <begin position="124"/>
        <end position="196"/>
    </location>
</feature>
<keyword evidence="3" id="KW-1185">Reference proteome</keyword>
<comment type="caution">
    <text evidence="2">The sequence shown here is derived from an EMBL/GenBank/DDBJ whole genome shotgun (WGS) entry which is preliminary data.</text>
</comment>
<reference evidence="2" key="1">
    <citation type="submission" date="2023-08" db="EMBL/GenBank/DDBJ databases">
        <title>Chromosome-level Genome Assembly of mud carp (Cirrhinus molitorella).</title>
        <authorList>
            <person name="Liu H."/>
        </authorList>
    </citation>
    <scope>NUCLEOTIDE SEQUENCE</scope>
    <source>
        <strain evidence="2">Prfri</strain>
        <tissue evidence="2">Muscle</tissue>
    </source>
</reference>
<proteinExistence type="predicted"/>
<feature type="compositionally biased region" description="Polar residues" evidence="1">
    <location>
        <begin position="136"/>
        <end position="161"/>
    </location>
</feature>
<evidence type="ECO:0000256" key="1">
    <source>
        <dbReference type="SAM" id="MobiDB-lite"/>
    </source>
</evidence>